<dbReference type="GO" id="GO:0031267">
    <property type="term" value="F:small GTPase binding"/>
    <property type="evidence" value="ECO:0007669"/>
    <property type="project" value="TreeGrafter"/>
</dbReference>
<dbReference type="InterPro" id="IPR035969">
    <property type="entry name" value="Rab-GAP_TBC_sf"/>
</dbReference>
<name>L1J5Q9_GUITC</name>
<dbReference type="FunFam" id="1.10.8.270:FF:000026">
    <property type="entry name" value="TBC (Tre-2/Bub2/Cdc16) domain family"/>
    <property type="match status" value="1"/>
</dbReference>
<accession>L1J5Q9</accession>
<feature type="region of interest" description="Disordered" evidence="1">
    <location>
        <begin position="355"/>
        <end position="385"/>
    </location>
</feature>
<evidence type="ECO:0000313" key="4">
    <source>
        <dbReference type="EnsemblProtists" id="EKX43831"/>
    </source>
</evidence>
<feature type="compositionally biased region" description="Basic and acidic residues" evidence="1">
    <location>
        <begin position="363"/>
        <end position="377"/>
    </location>
</feature>
<dbReference type="AlphaFoldDB" id="L1J5Q9"/>
<evidence type="ECO:0000313" key="3">
    <source>
        <dbReference type="EMBL" id="EKX43831.1"/>
    </source>
</evidence>
<dbReference type="STRING" id="905079.L1J5Q9"/>
<dbReference type="PaxDb" id="55529-EKX43831"/>
<sequence length="570" mass="64848">MPRGARARPGPAPPLRSLQTVINQTVATPQPPTGKWPPPVAECHAGRGREHHRGWDVYMEQIVDRRQIQRSRALQKLVRSGIPGDLRPKIWPALIDLNSMRRKFPDGHYEELVKRQVSSDTSSIAQEEIDKDLRRTFPGHRMFESVDGLAALRRVLVSYSIHNPRVGYCQSLNFLVGMLLLYVNEEEAFWSLDVILRQILPENYYTHSMHHCLTDQMCLHHLVCERLPDTSRLLQTLEADWEVVTMQWFLCIFVNCLPLHVTFRIWDAFFYDGSSVLFRATLALLKIFEGDLSRAENATQALVILQKSALKHVDADGLIKVAFTEPKCRVKEFHLSKLRKMYEPHVPSVVASNEAVTATSQQPDHEGRHDEASDRPRPPIPDNRNSFFARWRLSSAPDGCVATNGVGETEGDSCSNPPVRRTSSDTRSFYTAPSYYTEVKDVEGMLDSFLNECYMTASSPNAPPLPEGVASWDQQDLNVEMHDGKPEDKAGGGGRGDVKVDESSNSEDENELELLRFEQRTRIDRSLYLQVKTNKPVEEGKVQKDALEYALLRERVDIIEDYLELFLLDL</sequence>
<gene>
    <name evidence="3" type="ORF">GUITHDRAFT_140265</name>
</gene>
<dbReference type="Gene3D" id="1.10.8.270">
    <property type="entry name" value="putative rabgap domain of human tbc1 domain family member 14 like domains"/>
    <property type="match status" value="1"/>
</dbReference>
<dbReference type="PANTHER" id="PTHR47219:SF20">
    <property type="entry name" value="TBC1 DOMAIN FAMILY MEMBER 2B"/>
    <property type="match status" value="1"/>
</dbReference>
<dbReference type="eggNOG" id="KOG2058">
    <property type="taxonomic scope" value="Eukaryota"/>
</dbReference>
<dbReference type="Pfam" id="PF00566">
    <property type="entry name" value="RabGAP-TBC"/>
    <property type="match status" value="1"/>
</dbReference>
<dbReference type="RefSeq" id="XP_005830811.1">
    <property type="nucleotide sequence ID" value="XM_005830754.1"/>
</dbReference>
<dbReference type="GeneID" id="17300378"/>
<reference evidence="3 5" key="1">
    <citation type="journal article" date="2012" name="Nature">
        <title>Algal genomes reveal evolutionary mosaicism and the fate of nucleomorphs.</title>
        <authorList>
            <consortium name="DOE Joint Genome Institute"/>
            <person name="Curtis B.A."/>
            <person name="Tanifuji G."/>
            <person name="Burki F."/>
            <person name="Gruber A."/>
            <person name="Irimia M."/>
            <person name="Maruyama S."/>
            <person name="Arias M.C."/>
            <person name="Ball S.G."/>
            <person name="Gile G.H."/>
            <person name="Hirakawa Y."/>
            <person name="Hopkins J.F."/>
            <person name="Kuo A."/>
            <person name="Rensing S.A."/>
            <person name="Schmutz J."/>
            <person name="Symeonidi A."/>
            <person name="Elias M."/>
            <person name="Eveleigh R.J."/>
            <person name="Herman E.K."/>
            <person name="Klute M.J."/>
            <person name="Nakayama T."/>
            <person name="Obornik M."/>
            <person name="Reyes-Prieto A."/>
            <person name="Armbrust E.V."/>
            <person name="Aves S.J."/>
            <person name="Beiko R.G."/>
            <person name="Coutinho P."/>
            <person name="Dacks J.B."/>
            <person name="Durnford D.G."/>
            <person name="Fast N.M."/>
            <person name="Green B.R."/>
            <person name="Grisdale C.J."/>
            <person name="Hempel F."/>
            <person name="Henrissat B."/>
            <person name="Hoppner M.P."/>
            <person name="Ishida K."/>
            <person name="Kim E."/>
            <person name="Koreny L."/>
            <person name="Kroth P.G."/>
            <person name="Liu Y."/>
            <person name="Malik S.B."/>
            <person name="Maier U.G."/>
            <person name="McRose D."/>
            <person name="Mock T."/>
            <person name="Neilson J.A."/>
            <person name="Onodera N.T."/>
            <person name="Poole A.M."/>
            <person name="Pritham E.J."/>
            <person name="Richards T.A."/>
            <person name="Rocap G."/>
            <person name="Roy S.W."/>
            <person name="Sarai C."/>
            <person name="Schaack S."/>
            <person name="Shirato S."/>
            <person name="Slamovits C.H."/>
            <person name="Spencer D.F."/>
            <person name="Suzuki S."/>
            <person name="Worden A.Z."/>
            <person name="Zauner S."/>
            <person name="Barry K."/>
            <person name="Bell C."/>
            <person name="Bharti A.K."/>
            <person name="Crow J.A."/>
            <person name="Grimwood J."/>
            <person name="Kramer R."/>
            <person name="Lindquist E."/>
            <person name="Lucas S."/>
            <person name="Salamov A."/>
            <person name="McFadden G.I."/>
            <person name="Lane C.E."/>
            <person name="Keeling P.J."/>
            <person name="Gray M.W."/>
            <person name="Grigoriev I.V."/>
            <person name="Archibald J.M."/>
        </authorList>
    </citation>
    <scope>NUCLEOTIDE SEQUENCE</scope>
    <source>
        <strain evidence="3 5">CCMP2712</strain>
    </source>
</reference>
<dbReference type="Gene3D" id="1.10.10.750">
    <property type="entry name" value="Ypt/Rab-GAP domain of gyp1p, domain 1"/>
    <property type="match status" value="1"/>
</dbReference>
<evidence type="ECO:0000259" key="2">
    <source>
        <dbReference type="PROSITE" id="PS50086"/>
    </source>
</evidence>
<dbReference type="OrthoDB" id="294251at2759"/>
<dbReference type="SUPFAM" id="SSF47923">
    <property type="entry name" value="Ypt/Rab-GAP domain of gyp1p"/>
    <property type="match status" value="2"/>
</dbReference>
<dbReference type="SMART" id="SM00164">
    <property type="entry name" value="TBC"/>
    <property type="match status" value="1"/>
</dbReference>
<reference evidence="5" key="2">
    <citation type="submission" date="2012-11" db="EMBL/GenBank/DDBJ databases">
        <authorList>
            <person name="Kuo A."/>
            <person name="Curtis B.A."/>
            <person name="Tanifuji G."/>
            <person name="Burki F."/>
            <person name="Gruber A."/>
            <person name="Irimia M."/>
            <person name="Maruyama S."/>
            <person name="Arias M.C."/>
            <person name="Ball S.G."/>
            <person name="Gile G.H."/>
            <person name="Hirakawa Y."/>
            <person name="Hopkins J.F."/>
            <person name="Rensing S.A."/>
            <person name="Schmutz J."/>
            <person name="Symeonidi A."/>
            <person name="Elias M."/>
            <person name="Eveleigh R.J."/>
            <person name="Herman E.K."/>
            <person name="Klute M.J."/>
            <person name="Nakayama T."/>
            <person name="Obornik M."/>
            <person name="Reyes-Prieto A."/>
            <person name="Armbrust E.V."/>
            <person name="Aves S.J."/>
            <person name="Beiko R.G."/>
            <person name="Coutinho P."/>
            <person name="Dacks J.B."/>
            <person name="Durnford D.G."/>
            <person name="Fast N.M."/>
            <person name="Green B.R."/>
            <person name="Grisdale C."/>
            <person name="Hempe F."/>
            <person name="Henrissat B."/>
            <person name="Hoppner M.P."/>
            <person name="Ishida K.-I."/>
            <person name="Kim E."/>
            <person name="Koreny L."/>
            <person name="Kroth P.G."/>
            <person name="Liu Y."/>
            <person name="Malik S.-B."/>
            <person name="Maier U.G."/>
            <person name="McRose D."/>
            <person name="Mock T."/>
            <person name="Neilson J.A."/>
            <person name="Onodera N.T."/>
            <person name="Poole A.M."/>
            <person name="Pritham E.J."/>
            <person name="Richards T.A."/>
            <person name="Rocap G."/>
            <person name="Roy S.W."/>
            <person name="Sarai C."/>
            <person name="Schaack S."/>
            <person name="Shirato S."/>
            <person name="Slamovits C.H."/>
            <person name="Spencer D.F."/>
            <person name="Suzuki S."/>
            <person name="Worden A.Z."/>
            <person name="Zauner S."/>
            <person name="Barry K."/>
            <person name="Bell C."/>
            <person name="Bharti A.K."/>
            <person name="Crow J.A."/>
            <person name="Grimwood J."/>
            <person name="Kramer R."/>
            <person name="Lindquist E."/>
            <person name="Lucas S."/>
            <person name="Salamov A."/>
            <person name="McFadden G.I."/>
            <person name="Lane C.E."/>
            <person name="Keeling P.J."/>
            <person name="Gray M.W."/>
            <person name="Grigoriev I.V."/>
            <person name="Archibald J.M."/>
        </authorList>
    </citation>
    <scope>NUCLEOTIDE SEQUENCE</scope>
    <source>
        <strain evidence="5">CCMP2712</strain>
    </source>
</reference>
<protein>
    <recommendedName>
        <fullName evidence="2">Rab-GAP TBC domain-containing protein</fullName>
    </recommendedName>
</protein>
<dbReference type="PROSITE" id="PS50086">
    <property type="entry name" value="TBC_RABGAP"/>
    <property type="match status" value="1"/>
</dbReference>
<dbReference type="HOGENOM" id="CLU_478573_0_0_1"/>
<feature type="region of interest" description="Disordered" evidence="1">
    <location>
        <begin position="481"/>
        <end position="511"/>
    </location>
</feature>
<dbReference type="InterPro" id="IPR050302">
    <property type="entry name" value="Rab_GAP_TBC_domain"/>
</dbReference>
<dbReference type="EMBL" id="JH993008">
    <property type="protein sequence ID" value="EKX43831.1"/>
    <property type="molecule type" value="Genomic_DNA"/>
</dbReference>
<dbReference type="Proteomes" id="UP000011087">
    <property type="component" value="Unassembled WGS sequence"/>
</dbReference>
<evidence type="ECO:0000313" key="5">
    <source>
        <dbReference type="Proteomes" id="UP000011087"/>
    </source>
</evidence>
<dbReference type="EnsemblProtists" id="EKX43831">
    <property type="protein sequence ID" value="EKX43831"/>
    <property type="gene ID" value="GUITHDRAFT_140265"/>
</dbReference>
<feature type="region of interest" description="Disordered" evidence="1">
    <location>
        <begin position="407"/>
        <end position="426"/>
    </location>
</feature>
<dbReference type="GO" id="GO:0005096">
    <property type="term" value="F:GTPase activator activity"/>
    <property type="evidence" value="ECO:0007669"/>
    <property type="project" value="TreeGrafter"/>
</dbReference>
<keyword evidence="5" id="KW-1185">Reference proteome</keyword>
<dbReference type="InterPro" id="IPR000195">
    <property type="entry name" value="Rab-GAP-TBC_dom"/>
</dbReference>
<dbReference type="KEGG" id="gtt:GUITHDRAFT_140265"/>
<feature type="compositionally biased region" description="Basic and acidic residues" evidence="1">
    <location>
        <begin position="481"/>
        <end position="502"/>
    </location>
</feature>
<organism evidence="3">
    <name type="scientific">Guillardia theta (strain CCMP2712)</name>
    <name type="common">Cryptophyte</name>
    <dbReference type="NCBI Taxonomy" id="905079"/>
    <lineage>
        <taxon>Eukaryota</taxon>
        <taxon>Cryptophyceae</taxon>
        <taxon>Pyrenomonadales</taxon>
        <taxon>Geminigeraceae</taxon>
        <taxon>Guillardia</taxon>
    </lineage>
</organism>
<evidence type="ECO:0000256" key="1">
    <source>
        <dbReference type="SAM" id="MobiDB-lite"/>
    </source>
</evidence>
<dbReference type="PANTHER" id="PTHR47219">
    <property type="entry name" value="RAB GTPASE-ACTIVATING PROTEIN 1-LIKE"/>
    <property type="match status" value="1"/>
</dbReference>
<proteinExistence type="predicted"/>
<dbReference type="Gene3D" id="1.10.472.80">
    <property type="entry name" value="Ypt/Rab-GAP domain of gyp1p, domain 3"/>
    <property type="match status" value="1"/>
</dbReference>
<feature type="domain" description="Rab-GAP TBC" evidence="2">
    <location>
        <begin position="81"/>
        <end position="273"/>
    </location>
</feature>
<reference evidence="4" key="3">
    <citation type="submission" date="2015-06" db="UniProtKB">
        <authorList>
            <consortium name="EnsemblProtists"/>
        </authorList>
    </citation>
    <scope>IDENTIFICATION</scope>
</reference>